<gene>
    <name evidence="1" type="ORF">K432DRAFT_322613</name>
</gene>
<dbReference type="AlphaFoldDB" id="A0A8E2EGA2"/>
<reference evidence="1 2" key="1">
    <citation type="journal article" date="2016" name="Nat. Commun.">
        <title>Ectomycorrhizal ecology is imprinted in the genome of the dominant symbiotic fungus Cenococcum geophilum.</title>
        <authorList>
            <consortium name="DOE Joint Genome Institute"/>
            <person name="Peter M."/>
            <person name="Kohler A."/>
            <person name="Ohm R.A."/>
            <person name="Kuo A."/>
            <person name="Krutzmann J."/>
            <person name="Morin E."/>
            <person name="Arend M."/>
            <person name="Barry K.W."/>
            <person name="Binder M."/>
            <person name="Choi C."/>
            <person name="Clum A."/>
            <person name="Copeland A."/>
            <person name="Grisel N."/>
            <person name="Haridas S."/>
            <person name="Kipfer T."/>
            <person name="LaButti K."/>
            <person name="Lindquist E."/>
            <person name="Lipzen A."/>
            <person name="Maire R."/>
            <person name="Meier B."/>
            <person name="Mihaltcheva S."/>
            <person name="Molinier V."/>
            <person name="Murat C."/>
            <person name="Poggeler S."/>
            <person name="Quandt C.A."/>
            <person name="Sperisen C."/>
            <person name="Tritt A."/>
            <person name="Tisserant E."/>
            <person name="Crous P.W."/>
            <person name="Henrissat B."/>
            <person name="Nehls U."/>
            <person name="Egli S."/>
            <person name="Spatafora J.W."/>
            <person name="Grigoriev I.V."/>
            <person name="Martin F.M."/>
        </authorList>
    </citation>
    <scope>NUCLEOTIDE SEQUENCE [LARGE SCALE GENOMIC DNA]</scope>
    <source>
        <strain evidence="1 2">CBS 459.81</strain>
    </source>
</reference>
<dbReference type="Proteomes" id="UP000250266">
    <property type="component" value="Unassembled WGS sequence"/>
</dbReference>
<proteinExistence type="predicted"/>
<keyword evidence="2" id="KW-1185">Reference proteome</keyword>
<name>A0A8E2EGA2_9PEZI</name>
<evidence type="ECO:0008006" key="3">
    <source>
        <dbReference type="Google" id="ProtNLM"/>
    </source>
</evidence>
<evidence type="ECO:0000313" key="1">
    <source>
        <dbReference type="EMBL" id="OCK83259.1"/>
    </source>
</evidence>
<sequence>MAIISDLSNELLVHIYSNLGSIDDALHLGRTCSTTHIILENPKFHLSIMRSIIMSSDIHRFDICLCKVLDLHSKFVDHYSSGGALISGAPTSSPHPTSNTFGYFDQELWERVMQGPLHTLKDSHVYDILARWQGLRVLQDLYLARELTDYDYINPLNINPRFQMDRLDTLQDRSYSHYSRCHPQAHGTLQPHSRVLDSHQTARFYSAVTYYWLINEIRWCLSHITFKNIQYLFGLRYTFQTHLETLTASPLLFTLDVLSIYEFLYLHLLPNHSRCFEEQDPAKTLLTCPSRHHEDRAQGFQECLAYASSFLQPPDLIDLAIRDRLVHKWPYAFLPYPDSFYTHTHPTPDAHYNITNCSFSYRGPPTMFQSVTPYPVLVLTEGHHAYLKSRVFVTFKDGGTRPNPRTIEEVFIERWSEEVRGSVFFWAQSSIKAEMLMERWREEKPVKRQLRPRRA</sequence>
<organism evidence="1 2">
    <name type="scientific">Lepidopterella palustris CBS 459.81</name>
    <dbReference type="NCBI Taxonomy" id="1314670"/>
    <lineage>
        <taxon>Eukaryota</taxon>
        <taxon>Fungi</taxon>
        <taxon>Dikarya</taxon>
        <taxon>Ascomycota</taxon>
        <taxon>Pezizomycotina</taxon>
        <taxon>Dothideomycetes</taxon>
        <taxon>Pleosporomycetidae</taxon>
        <taxon>Mytilinidiales</taxon>
        <taxon>Argynnaceae</taxon>
        <taxon>Lepidopterella</taxon>
    </lineage>
</organism>
<evidence type="ECO:0000313" key="2">
    <source>
        <dbReference type="Proteomes" id="UP000250266"/>
    </source>
</evidence>
<accession>A0A8E2EGA2</accession>
<protein>
    <recommendedName>
        <fullName evidence="3">F-box domain-containing protein</fullName>
    </recommendedName>
</protein>
<dbReference type="EMBL" id="KV744865">
    <property type="protein sequence ID" value="OCK83259.1"/>
    <property type="molecule type" value="Genomic_DNA"/>
</dbReference>
<dbReference type="OrthoDB" id="5384804at2759"/>